<dbReference type="AlphaFoldDB" id="A0A0N5CME8"/>
<protein>
    <submittedName>
        <fullName evidence="4">Tudor domain-containing protein</fullName>
    </submittedName>
</protein>
<proteinExistence type="predicted"/>
<reference evidence="4" key="1">
    <citation type="submission" date="2017-02" db="UniProtKB">
        <authorList>
            <consortium name="WormBaseParasite"/>
        </authorList>
    </citation>
    <scope>IDENTIFICATION</scope>
</reference>
<reference evidence="2 3" key="2">
    <citation type="submission" date="2018-11" db="EMBL/GenBank/DDBJ databases">
        <authorList>
            <consortium name="Pathogen Informatics"/>
        </authorList>
    </citation>
    <scope>NUCLEOTIDE SEQUENCE [LARGE SCALE GENOMIC DNA]</scope>
</reference>
<dbReference type="OrthoDB" id="5842979at2759"/>
<gene>
    <name evidence="2" type="ORF">TCLT_LOCUS1328</name>
</gene>
<accession>A0A0N5CME8</accession>
<keyword evidence="3" id="KW-1185">Reference proteome</keyword>
<organism evidence="4">
    <name type="scientific">Thelazia callipaeda</name>
    <name type="common">Oriental eyeworm</name>
    <name type="synonym">Parasitic nematode</name>
    <dbReference type="NCBI Taxonomy" id="103827"/>
    <lineage>
        <taxon>Eukaryota</taxon>
        <taxon>Metazoa</taxon>
        <taxon>Ecdysozoa</taxon>
        <taxon>Nematoda</taxon>
        <taxon>Chromadorea</taxon>
        <taxon>Rhabditida</taxon>
        <taxon>Spirurina</taxon>
        <taxon>Spiruromorpha</taxon>
        <taxon>Thelazioidea</taxon>
        <taxon>Thelaziidae</taxon>
        <taxon>Thelazia</taxon>
    </lineage>
</organism>
<evidence type="ECO:0000313" key="2">
    <source>
        <dbReference type="EMBL" id="VDM96707.1"/>
    </source>
</evidence>
<evidence type="ECO:0000313" key="4">
    <source>
        <dbReference type="WBParaSite" id="TCLT_0000132701-mRNA-1"/>
    </source>
</evidence>
<evidence type="ECO:0000313" key="3">
    <source>
        <dbReference type="Proteomes" id="UP000276776"/>
    </source>
</evidence>
<dbReference type="WBParaSite" id="TCLT_0000132701-mRNA-1">
    <property type="protein sequence ID" value="TCLT_0000132701-mRNA-1"/>
    <property type="gene ID" value="TCLT_0000132701"/>
</dbReference>
<feature type="region of interest" description="Disordered" evidence="1">
    <location>
        <begin position="1"/>
        <end position="35"/>
    </location>
</feature>
<sequence length="162" mass="18565">MEYVMQGNEDAEESPRETESNRTDAAAGGDNDGLSMQDECNFLGHTVHLVYSEYDDPPSETAVEVIEGPQHYWWSSVKSPDQEVCLVYSEYSEPSTETSIDMDQFFNDKKKTGREVRLVYSECEEPPSETDVEYDGRPWCSLFGQDLRFLLGYEKVYLGNRI</sequence>
<dbReference type="Proteomes" id="UP000276776">
    <property type="component" value="Unassembled WGS sequence"/>
</dbReference>
<name>A0A0N5CME8_THECL</name>
<dbReference type="EMBL" id="UYYF01000160">
    <property type="protein sequence ID" value="VDM96707.1"/>
    <property type="molecule type" value="Genomic_DNA"/>
</dbReference>
<evidence type="ECO:0000256" key="1">
    <source>
        <dbReference type="SAM" id="MobiDB-lite"/>
    </source>
</evidence>
<feature type="compositionally biased region" description="Basic and acidic residues" evidence="1">
    <location>
        <begin position="13"/>
        <end position="22"/>
    </location>
</feature>